<organism evidence="1 2">
    <name type="scientific">Aureitalea marina</name>
    <dbReference type="NCBI Taxonomy" id="930804"/>
    <lineage>
        <taxon>Bacteria</taxon>
        <taxon>Pseudomonadati</taxon>
        <taxon>Bacteroidota</taxon>
        <taxon>Flavobacteriia</taxon>
        <taxon>Flavobacteriales</taxon>
        <taxon>Flavobacteriaceae</taxon>
        <taxon>Aureitalea</taxon>
    </lineage>
</organism>
<reference evidence="1 2" key="1">
    <citation type="submission" date="2016-11" db="EMBL/GenBank/DDBJ databases">
        <title>Trade-off between light-utilization and light-protection in marine flavobacteria.</title>
        <authorList>
            <person name="Kumagai Y."/>
        </authorList>
    </citation>
    <scope>NUCLEOTIDE SEQUENCE [LARGE SCALE GENOMIC DNA]</scope>
    <source>
        <strain evidence="1 2">NBRC 107741</strain>
    </source>
</reference>
<accession>A0A2S7KMD8</accession>
<dbReference type="RefSeq" id="WP_104811717.1">
    <property type="nucleotide sequence ID" value="NZ_MQUB01000001.1"/>
</dbReference>
<sequence>MLFNRPYGLGICLIAILLLSCSRSTNLGTFKGNWKSTPQEITLRWEPRPWRYLYYMGEAELHLQIQEDSVRGQFGQSQLTAVSIIKIKSGSRIRPAELEFTASVNKLFPNDPIPEKELTFLLRLDKDGRMKSKVWLSNYGSEFKVVDLELIQQ</sequence>
<dbReference type="Proteomes" id="UP000239800">
    <property type="component" value="Unassembled WGS sequence"/>
</dbReference>
<gene>
    <name evidence="1" type="ORF">BST85_01915</name>
</gene>
<evidence type="ECO:0000313" key="1">
    <source>
        <dbReference type="EMBL" id="PQB03796.1"/>
    </source>
</evidence>
<dbReference type="PROSITE" id="PS51257">
    <property type="entry name" value="PROKAR_LIPOPROTEIN"/>
    <property type="match status" value="1"/>
</dbReference>
<evidence type="ECO:0000313" key="2">
    <source>
        <dbReference type="Proteomes" id="UP000239800"/>
    </source>
</evidence>
<dbReference type="EMBL" id="MQUB01000001">
    <property type="protein sequence ID" value="PQB03796.1"/>
    <property type="molecule type" value="Genomic_DNA"/>
</dbReference>
<proteinExistence type="predicted"/>
<comment type="caution">
    <text evidence="1">The sequence shown here is derived from an EMBL/GenBank/DDBJ whole genome shotgun (WGS) entry which is preliminary data.</text>
</comment>
<protein>
    <recommendedName>
        <fullName evidence="3">Lipoprotein</fullName>
    </recommendedName>
</protein>
<dbReference type="AlphaFoldDB" id="A0A2S7KMD8"/>
<keyword evidence="2" id="KW-1185">Reference proteome</keyword>
<name>A0A2S7KMD8_9FLAO</name>
<evidence type="ECO:0008006" key="3">
    <source>
        <dbReference type="Google" id="ProtNLM"/>
    </source>
</evidence>